<dbReference type="Pfam" id="PF01103">
    <property type="entry name" value="Omp85"/>
    <property type="match status" value="1"/>
</dbReference>
<dbReference type="Proteomes" id="UP001595818">
    <property type="component" value="Unassembled WGS sequence"/>
</dbReference>
<name>A0ABV9SZG6_9BACT</name>
<evidence type="ECO:0000256" key="1">
    <source>
        <dbReference type="ARBA" id="ARBA00004370"/>
    </source>
</evidence>
<gene>
    <name evidence="4" type="ORF">ACFPFU_08840</name>
</gene>
<evidence type="ECO:0000256" key="2">
    <source>
        <dbReference type="ARBA" id="ARBA00023136"/>
    </source>
</evidence>
<reference evidence="5" key="1">
    <citation type="journal article" date="2019" name="Int. J. Syst. Evol. Microbiol.">
        <title>The Global Catalogue of Microorganisms (GCM) 10K type strain sequencing project: providing services to taxonomists for standard genome sequencing and annotation.</title>
        <authorList>
            <consortium name="The Broad Institute Genomics Platform"/>
            <consortium name="The Broad Institute Genome Sequencing Center for Infectious Disease"/>
            <person name="Wu L."/>
            <person name="Ma J."/>
        </authorList>
    </citation>
    <scope>NUCLEOTIDE SEQUENCE [LARGE SCALE GENOMIC DNA]</scope>
    <source>
        <strain evidence="5">CGMCC 4.7466</strain>
    </source>
</reference>
<sequence>MLTGSLGVAISANGQGEEETIEKNVSVFPMPVISANPTAGWILGLSPSFNWRNGLPETTMMSTALAMALFTTENQFFSSIRSNAFLKDDAWALLADIRFSVNNQPTFGLGSGVAPATVPGTPSVSGNDPIEERIYFNQYRFYGTALKKVQGTRFFYGLGYLFDRMYDIHDESLDLGSHPIGNTFHHDYQNQKGFPTDAYTQSGVSFNAVLDSRDNVANAYKGQFAWFSYRAMPRFLGSTTNSGQLWTEYRKYISLNPERPRHVLAFWTFGWFVAAGEVPYMFLPALGWDMFNRSGRPYTFGRFRGEDLVYGEMEWRFPLQRHKDFIGGVLFVNATSASSRTRDVGLFNHIHLGYGLGLRFKVLPAKRLNVGVDYGWGAYGASGYFINIFETF</sequence>
<keyword evidence="2" id="KW-0472">Membrane</keyword>
<dbReference type="InterPro" id="IPR000184">
    <property type="entry name" value="Bac_surfAg_D15"/>
</dbReference>
<feature type="domain" description="Bacterial surface antigen (D15)" evidence="3">
    <location>
        <begin position="196"/>
        <end position="361"/>
    </location>
</feature>
<dbReference type="Gene3D" id="2.40.160.50">
    <property type="entry name" value="membrane protein fhac: a member of the omp85/tpsb transporter family"/>
    <property type="match status" value="1"/>
</dbReference>
<comment type="subcellular location">
    <subcellularLocation>
        <location evidence="1">Membrane</location>
    </subcellularLocation>
</comment>
<dbReference type="RefSeq" id="WP_377063590.1">
    <property type="nucleotide sequence ID" value="NZ_JBHSJJ010000004.1"/>
</dbReference>
<proteinExistence type="predicted"/>
<protein>
    <submittedName>
        <fullName evidence="4">BamA/TamA family outer membrane protein</fullName>
    </submittedName>
</protein>
<accession>A0ABV9SZG6</accession>
<dbReference type="EMBL" id="JBHSJJ010000004">
    <property type="protein sequence ID" value="MFC4871789.1"/>
    <property type="molecule type" value="Genomic_DNA"/>
</dbReference>
<organism evidence="4 5">
    <name type="scientific">Negadavirga shengliensis</name>
    <dbReference type="NCBI Taxonomy" id="1389218"/>
    <lineage>
        <taxon>Bacteria</taxon>
        <taxon>Pseudomonadati</taxon>
        <taxon>Bacteroidota</taxon>
        <taxon>Cytophagia</taxon>
        <taxon>Cytophagales</taxon>
        <taxon>Cyclobacteriaceae</taxon>
        <taxon>Negadavirga</taxon>
    </lineage>
</organism>
<keyword evidence="5" id="KW-1185">Reference proteome</keyword>
<evidence type="ECO:0000313" key="5">
    <source>
        <dbReference type="Proteomes" id="UP001595818"/>
    </source>
</evidence>
<comment type="caution">
    <text evidence="4">The sequence shown here is derived from an EMBL/GenBank/DDBJ whole genome shotgun (WGS) entry which is preliminary data.</text>
</comment>
<evidence type="ECO:0000259" key="3">
    <source>
        <dbReference type="Pfam" id="PF01103"/>
    </source>
</evidence>
<evidence type="ECO:0000313" key="4">
    <source>
        <dbReference type="EMBL" id="MFC4871789.1"/>
    </source>
</evidence>